<evidence type="ECO:0000313" key="2">
    <source>
        <dbReference type="Proteomes" id="UP000265520"/>
    </source>
</evidence>
<name>A0A392R2L9_9FABA</name>
<reference evidence="1 2" key="1">
    <citation type="journal article" date="2018" name="Front. Plant Sci.">
        <title>Red Clover (Trifolium pratense) and Zigzag Clover (T. medium) - A Picture of Genomic Similarities and Differences.</title>
        <authorList>
            <person name="Dluhosova J."/>
            <person name="Istvanek J."/>
            <person name="Nedelnik J."/>
            <person name="Repkova J."/>
        </authorList>
    </citation>
    <scope>NUCLEOTIDE SEQUENCE [LARGE SCALE GENOMIC DNA]</scope>
    <source>
        <strain evidence="2">cv. 10/8</strain>
        <tissue evidence="1">Leaf</tissue>
    </source>
</reference>
<evidence type="ECO:0000313" key="1">
    <source>
        <dbReference type="EMBL" id="MCI30828.1"/>
    </source>
</evidence>
<dbReference type="AlphaFoldDB" id="A0A392R2L9"/>
<accession>A0A392R2L9</accession>
<protein>
    <submittedName>
        <fullName evidence="1">Uncharacterized protein</fullName>
    </submittedName>
</protein>
<organism evidence="1 2">
    <name type="scientific">Trifolium medium</name>
    <dbReference type="NCBI Taxonomy" id="97028"/>
    <lineage>
        <taxon>Eukaryota</taxon>
        <taxon>Viridiplantae</taxon>
        <taxon>Streptophyta</taxon>
        <taxon>Embryophyta</taxon>
        <taxon>Tracheophyta</taxon>
        <taxon>Spermatophyta</taxon>
        <taxon>Magnoliopsida</taxon>
        <taxon>eudicotyledons</taxon>
        <taxon>Gunneridae</taxon>
        <taxon>Pentapetalae</taxon>
        <taxon>rosids</taxon>
        <taxon>fabids</taxon>
        <taxon>Fabales</taxon>
        <taxon>Fabaceae</taxon>
        <taxon>Papilionoideae</taxon>
        <taxon>50 kb inversion clade</taxon>
        <taxon>NPAAA clade</taxon>
        <taxon>Hologalegina</taxon>
        <taxon>IRL clade</taxon>
        <taxon>Trifolieae</taxon>
        <taxon>Trifolium</taxon>
    </lineage>
</organism>
<feature type="non-terminal residue" evidence="1">
    <location>
        <position position="1"/>
    </location>
</feature>
<dbReference type="EMBL" id="LXQA010182486">
    <property type="protein sequence ID" value="MCI30828.1"/>
    <property type="molecule type" value="Genomic_DNA"/>
</dbReference>
<sequence length="71" mass="7917">NSNGLDPCEVPLHVMVPSTYEVSVYVEVGIRNKAEVVVFLAMEVKSDSITTNESRVLANSSWFVTLCKKWV</sequence>
<dbReference type="Proteomes" id="UP000265520">
    <property type="component" value="Unassembled WGS sequence"/>
</dbReference>
<keyword evidence="2" id="KW-1185">Reference proteome</keyword>
<proteinExistence type="predicted"/>
<comment type="caution">
    <text evidence="1">The sequence shown here is derived from an EMBL/GenBank/DDBJ whole genome shotgun (WGS) entry which is preliminary data.</text>
</comment>